<organism evidence="3 4">
    <name type="scientific">Thalassovita gelatinovora</name>
    <name type="common">Thalassobius gelatinovorus</name>
    <dbReference type="NCBI Taxonomy" id="53501"/>
    <lineage>
        <taxon>Bacteria</taxon>
        <taxon>Pseudomonadati</taxon>
        <taxon>Pseudomonadota</taxon>
        <taxon>Alphaproteobacteria</taxon>
        <taxon>Rhodobacterales</taxon>
        <taxon>Roseobacteraceae</taxon>
        <taxon>Thalassovita</taxon>
    </lineage>
</organism>
<dbReference type="Gene3D" id="2.70.70.10">
    <property type="entry name" value="Glucose Permease (Domain IIA)"/>
    <property type="match status" value="1"/>
</dbReference>
<dbReference type="OrthoDB" id="9809144at2"/>
<feature type="signal peptide" evidence="2">
    <location>
        <begin position="1"/>
        <end position="19"/>
    </location>
</feature>
<dbReference type="RefSeq" id="WP_058262178.1">
    <property type="nucleotide sequence ID" value="NZ_CP051181.1"/>
</dbReference>
<gene>
    <name evidence="3" type="ORF">TG4357_01446</name>
</gene>
<dbReference type="InterPro" id="IPR011055">
    <property type="entry name" value="Dup_hybrid_motif"/>
</dbReference>
<dbReference type="EMBL" id="CYSA01000015">
    <property type="protein sequence ID" value="CUH64707.1"/>
    <property type="molecule type" value="Genomic_DNA"/>
</dbReference>
<evidence type="ECO:0000256" key="1">
    <source>
        <dbReference type="SAM" id="Coils"/>
    </source>
</evidence>
<evidence type="ECO:0000313" key="3">
    <source>
        <dbReference type="EMBL" id="CUH64707.1"/>
    </source>
</evidence>
<dbReference type="Proteomes" id="UP000051587">
    <property type="component" value="Unassembled WGS sequence"/>
</dbReference>
<proteinExistence type="predicted"/>
<feature type="chain" id="PRO_5006062395" evidence="2">
    <location>
        <begin position="20"/>
        <end position="377"/>
    </location>
</feature>
<feature type="coiled-coil region" evidence="1">
    <location>
        <begin position="24"/>
        <end position="64"/>
    </location>
</feature>
<evidence type="ECO:0000256" key="2">
    <source>
        <dbReference type="SAM" id="SignalP"/>
    </source>
</evidence>
<keyword evidence="1" id="KW-0175">Coiled coil</keyword>
<keyword evidence="2" id="KW-0732">Signal</keyword>
<dbReference type="SUPFAM" id="SSF51261">
    <property type="entry name" value="Duplicated hybrid motif"/>
    <property type="match status" value="1"/>
</dbReference>
<dbReference type="AlphaFoldDB" id="A0A0P1F955"/>
<dbReference type="STRING" id="53501.SAMN04488043_102229"/>
<reference evidence="3 4" key="1">
    <citation type="submission" date="2015-09" db="EMBL/GenBank/DDBJ databases">
        <authorList>
            <consortium name="Swine Surveillance"/>
        </authorList>
    </citation>
    <scope>NUCLEOTIDE SEQUENCE [LARGE SCALE GENOMIC DNA]</scope>
    <source>
        <strain evidence="3 4">CECT 4357</strain>
    </source>
</reference>
<protein>
    <submittedName>
        <fullName evidence="3">Membrane-bound metallopeptidase</fullName>
    </submittedName>
</protein>
<accession>A0A0P1F955</accession>
<name>A0A0P1F955_THAGE</name>
<evidence type="ECO:0000313" key="4">
    <source>
        <dbReference type="Proteomes" id="UP000051587"/>
    </source>
</evidence>
<sequence length="377" mass="39625">MIRAALIALCIGIALPACADPDPAALAEAAAKRLETAAMELDRADSARNRVKALSETLRAYEDGLEAMREGLRRVTLREAELAQVLQARETEIAQLLGVLQSISATPAPVLVLHPDGPTGTARSGMLLADVTPALNEQAARLRTQLDEVSTLRSLQQNAVATLEKGLDGVQQARTRLSQAVADRTDLPRRFTEDPVKTAILIASTETLTGFASGLTDIADNESPGSLPDIAHRKGVLPLPVQSVVLRRAGEADATGITRPGLILATRPRALVSTPSAATIRYQGPLLDYGNVMILEPQAGLLFIFAGLDVVYGITGQVLPAGSPIGLMGGEDAEIGAILAQAGKGAGAEATETLYIEIREDNAPVDPATWFVTGKDN</sequence>
<keyword evidence="4" id="KW-1185">Reference proteome</keyword>